<feature type="compositionally biased region" description="Acidic residues" evidence="1">
    <location>
        <begin position="62"/>
        <end position="71"/>
    </location>
</feature>
<reference evidence="2 3" key="1">
    <citation type="submission" date="2019-12" db="EMBL/GenBank/DDBJ databases">
        <authorList>
            <person name="Alioto T."/>
            <person name="Alioto T."/>
            <person name="Gomez Garrido J."/>
        </authorList>
    </citation>
    <scope>NUCLEOTIDE SEQUENCE [LARGE SCALE GENOMIC DNA]</scope>
</reference>
<evidence type="ECO:0000256" key="1">
    <source>
        <dbReference type="SAM" id="MobiDB-lite"/>
    </source>
</evidence>
<feature type="compositionally biased region" description="Polar residues" evidence="1">
    <location>
        <begin position="101"/>
        <end position="117"/>
    </location>
</feature>
<evidence type="ECO:0000313" key="3">
    <source>
        <dbReference type="Proteomes" id="UP000594638"/>
    </source>
</evidence>
<dbReference type="Proteomes" id="UP000594638">
    <property type="component" value="Unassembled WGS sequence"/>
</dbReference>
<dbReference type="Gramene" id="OE9A005290T1">
    <property type="protein sequence ID" value="OE9A005290C1"/>
    <property type="gene ID" value="OE9A005290"/>
</dbReference>
<protein>
    <submittedName>
        <fullName evidence="2">Uncharacterized protein</fullName>
    </submittedName>
</protein>
<evidence type="ECO:0000313" key="2">
    <source>
        <dbReference type="EMBL" id="CAA2976755.1"/>
    </source>
</evidence>
<feature type="region of interest" description="Disordered" evidence="1">
    <location>
        <begin position="46"/>
        <end position="117"/>
    </location>
</feature>
<dbReference type="EMBL" id="CACTIH010002541">
    <property type="protein sequence ID" value="CAA2976755.1"/>
    <property type="molecule type" value="Genomic_DNA"/>
</dbReference>
<keyword evidence="3" id="KW-1185">Reference proteome</keyword>
<sequence>MARVLQESGSATSSPACSCLSGLVRISSLYWGKDFSPEAVRFNKMSIEDSEDSSDGSKDVVQDVEDSDGSCEESKEVVKDVEDRDRSDEESKKIVPESPTEDVQASTTPPVQSESAMQHLTEEDFAVFLDEELQLTPTETCKNGRSSARGSYKTAIFQEGFRILFGVF</sequence>
<feature type="compositionally biased region" description="Basic and acidic residues" evidence="1">
    <location>
        <begin position="72"/>
        <end position="95"/>
    </location>
</feature>
<name>A0A8S0RCU4_OLEEU</name>
<organism evidence="2 3">
    <name type="scientific">Olea europaea subsp. europaea</name>
    <dbReference type="NCBI Taxonomy" id="158383"/>
    <lineage>
        <taxon>Eukaryota</taxon>
        <taxon>Viridiplantae</taxon>
        <taxon>Streptophyta</taxon>
        <taxon>Embryophyta</taxon>
        <taxon>Tracheophyta</taxon>
        <taxon>Spermatophyta</taxon>
        <taxon>Magnoliopsida</taxon>
        <taxon>eudicotyledons</taxon>
        <taxon>Gunneridae</taxon>
        <taxon>Pentapetalae</taxon>
        <taxon>asterids</taxon>
        <taxon>lamiids</taxon>
        <taxon>Lamiales</taxon>
        <taxon>Oleaceae</taxon>
        <taxon>Oleeae</taxon>
        <taxon>Olea</taxon>
    </lineage>
</organism>
<accession>A0A8S0RCU4</accession>
<comment type="caution">
    <text evidence="2">The sequence shown here is derived from an EMBL/GenBank/DDBJ whole genome shotgun (WGS) entry which is preliminary data.</text>
</comment>
<dbReference type="AlphaFoldDB" id="A0A8S0RCU4"/>
<proteinExistence type="predicted"/>
<gene>
    <name evidence="2" type="ORF">OLEA9_A005290</name>
</gene>